<dbReference type="EMBL" id="JACHWP010000001">
    <property type="protein sequence ID" value="MBB3022236.1"/>
    <property type="molecule type" value="Genomic_DNA"/>
</dbReference>
<protein>
    <recommendedName>
        <fullName evidence="3">DUF2891 family protein</fullName>
    </recommendedName>
</protein>
<dbReference type="RefSeq" id="WP_183374112.1">
    <property type="nucleotide sequence ID" value="NZ_CBCSFZ010000005.1"/>
</dbReference>
<dbReference type="Pfam" id="PF11199">
    <property type="entry name" value="DUF2891"/>
    <property type="match status" value="1"/>
</dbReference>
<dbReference type="AlphaFoldDB" id="A0A839R188"/>
<evidence type="ECO:0000313" key="1">
    <source>
        <dbReference type="EMBL" id="MBB3022236.1"/>
    </source>
</evidence>
<name>A0A839R188_9MICO</name>
<organism evidence="1 2">
    <name type="scientific">Helcobacillus massiliensis</name>
    <dbReference type="NCBI Taxonomy" id="521392"/>
    <lineage>
        <taxon>Bacteria</taxon>
        <taxon>Bacillati</taxon>
        <taxon>Actinomycetota</taxon>
        <taxon>Actinomycetes</taxon>
        <taxon>Micrococcales</taxon>
        <taxon>Dermabacteraceae</taxon>
        <taxon>Helcobacillus</taxon>
    </lineage>
</organism>
<proteinExistence type="predicted"/>
<accession>A0A839R188</accession>
<comment type="caution">
    <text evidence="1">The sequence shown here is derived from an EMBL/GenBank/DDBJ whole genome shotgun (WGS) entry which is preliminary data.</text>
</comment>
<keyword evidence="2" id="KW-1185">Reference proteome</keyword>
<evidence type="ECO:0008006" key="3">
    <source>
        <dbReference type="Google" id="ProtNLM"/>
    </source>
</evidence>
<sequence length="339" mass="37216">MDTDLIDAFAAVALDNITRHYPYAAHHVQADPADMHTPAALHPAFGNSFDWHSSVHMHWLLTQLIEEPVGPSPAPAWRQRALDLLQQHLSAENIQTEVDYLRAHPTWERPYGWAWAAMLADSLATATTPELQDRAPGAAPLADTVLDLTITWLSRTDLPVRHGLHTNTAFALRRLLMVAERRGRTDAADAIRESARRFFTRDRAWAFHQERSGHDFLSPGLCEADLMLLALDPDELAAWLPAFLTDLGEDSEILRPVPVLDPTDGHQSHLDGLGLTAAASGLRLARALDRIGARSDLSAALRAAAPSLMAPGTAAAVSDEYMASHWLATFAWEASHEVA</sequence>
<reference evidence="1 2" key="1">
    <citation type="submission" date="2020-08" db="EMBL/GenBank/DDBJ databases">
        <title>Sequencing the genomes of 1000 actinobacteria strains.</title>
        <authorList>
            <person name="Klenk H.-P."/>
        </authorList>
    </citation>
    <scope>NUCLEOTIDE SEQUENCE [LARGE SCALE GENOMIC DNA]</scope>
    <source>
        <strain evidence="1 2">DSM 23040</strain>
    </source>
</reference>
<gene>
    <name evidence="1" type="ORF">FHX50_000484</name>
</gene>
<evidence type="ECO:0000313" key="2">
    <source>
        <dbReference type="Proteomes" id="UP000568050"/>
    </source>
</evidence>
<dbReference type="Proteomes" id="UP000568050">
    <property type="component" value="Unassembled WGS sequence"/>
</dbReference>
<dbReference type="InterPro" id="IPR021365">
    <property type="entry name" value="DUF2891"/>
</dbReference>